<feature type="non-terminal residue" evidence="1">
    <location>
        <position position="1"/>
    </location>
</feature>
<reference evidence="1" key="2">
    <citation type="journal article" date="2021" name="PeerJ">
        <title>Extensive microbial diversity within the chicken gut microbiome revealed by metagenomics and culture.</title>
        <authorList>
            <person name="Gilroy R."/>
            <person name="Ravi A."/>
            <person name="Getino M."/>
            <person name="Pursley I."/>
            <person name="Horton D.L."/>
            <person name="Alikhan N.F."/>
            <person name="Baker D."/>
            <person name="Gharbi K."/>
            <person name="Hall N."/>
            <person name="Watson M."/>
            <person name="Adriaenssens E.M."/>
            <person name="Foster-Nyarko E."/>
            <person name="Jarju S."/>
            <person name="Secka A."/>
            <person name="Antonio M."/>
            <person name="Oren A."/>
            <person name="Chaudhuri R.R."/>
            <person name="La Ragione R."/>
            <person name="Hildebrand F."/>
            <person name="Pallen M.J."/>
        </authorList>
    </citation>
    <scope>NUCLEOTIDE SEQUENCE</scope>
    <source>
        <strain evidence="1">ChiGjej1B1-22543</strain>
    </source>
</reference>
<protein>
    <submittedName>
        <fullName evidence="1">Uncharacterized protein</fullName>
    </submittedName>
</protein>
<name>A0A9D1S1L1_9FIRM</name>
<dbReference type="Proteomes" id="UP000824070">
    <property type="component" value="Unassembled WGS sequence"/>
</dbReference>
<sequence length="124" mass="14125">GFLKTDPVNGLYADFEEFRVITGKDAICKRIGKYDVCPEGTYKIALCLTLIQQDTFLREMTADYHFYRQDQSGNWSHKPGLTAVTDLDSSGKPISDVNKCNRGSYVVFYDYYAITPWGGHYETL</sequence>
<reference evidence="1" key="1">
    <citation type="submission" date="2020-10" db="EMBL/GenBank/DDBJ databases">
        <authorList>
            <person name="Gilroy R."/>
        </authorList>
    </citation>
    <scope>NUCLEOTIDE SEQUENCE</scope>
    <source>
        <strain evidence="1">ChiGjej1B1-22543</strain>
    </source>
</reference>
<comment type="caution">
    <text evidence="1">The sequence shown here is derived from an EMBL/GenBank/DDBJ whole genome shotgun (WGS) entry which is preliminary data.</text>
</comment>
<evidence type="ECO:0000313" key="1">
    <source>
        <dbReference type="EMBL" id="HIU44794.1"/>
    </source>
</evidence>
<dbReference type="EMBL" id="DVMV01000007">
    <property type="protein sequence ID" value="HIU44794.1"/>
    <property type="molecule type" value="Genomic_DNA"/>
</dbReference>
<proteinExistence type="predicted"/>
<gene>
    <name evidence="1" type="ORF">IAC52_00640</name>
</gene>
<evidence type="ECO:0000313" key="2">
    <source>
        <dbReference type="Proteomes" id="UP000824070"/>
    </source>
</evidence>
<organism evidence="1 2">
    <name type="scientific">Candidatus Alloenteromonas pullicola</name>
    <dbReference type="NCBI Taxonomy" id="2840784"/>
    <lineage>
        <taxon>Bacteria</taxon>
        <taxon>Bacillati</taxon>
        <taxon>Bacillota</taxon>
        <taxon>Bacillota incertae sedis</taxon>
        <taxon>Candidatus Alloenteromonas</taxon>
    </lineage>
</organism>
<accession>A0A9D1S1L1</accession>
<dbReference type="AlphaFoldDB" id="A0A9D1S1L1"/>